<feature type="region of interest" description="Disordered" evidence="1">
    <location>
        <begin position="1"/>
        <end position="29"/>
    </location>
</feature>
<feature type="compositionally biased region" description="Polar residues" evidence="1">
    <location>
        <begin position="385"/>
        <end position="396"/>
    </location>
</feature>
<evidence type="ECO:0000256" key="1">
    <source>
        <dbReference type="SAM" id="MobiDB-lite"/>
    </source>
</evidence>
<feature type="region of interest" description="Disordered" evidence="1">
    <location>
        <begin position="304"/>
        <end position="365"/>
    </location>
</feature>
<feature type="region of interest" description="Disordered" evidence="1">
    <location>
        <begin position="377"/>
        <end position="421"/>
    </location>
</feature>
<dbReference type="GeneID" id="59337676"/>
<feature type="region of interest" description="Disordered" evidence="1">
    <location>
        <begin position="148"/>
        <end position="172"/>
    </location>
</feature>
<dbReference type="EMBL" id="JACCJB010000006">
    <property type="protein sequence ID" value="KAF6226415.1"/>
    <property type="molecule type" value="Genomic_DNA"/>
</dbReference>
<evidence type="ECO:0000313" key="3">
    <source>
        <dbReference type="Proteomes" id="UP000593566"/>
    </source>
</evidence>
<feature type="region of interest" description="Disordered" evidence="1">
    <location>
        <begin position="509"/>
        <end position="539"/>
    </location>
</feature>
<evidence type="ECO:0000313" key="2">
    <source>
        <dbReference type="EMBL" id="KAF6226415.1"/>
    </source>
</evidence>
<feature type="compositionally biased region" description="Polar residues" evidence="1">
    <location>
        <begin position="304"/>
        <end position="313"/>
    </location>
</feature>
<dbReference type="RefSeq" id="XP_037154968.1">
    <property type="nucleotide sequence ID" value="XM_037300142.1"/>
</dbReference>
<gene>
    <name evidence="2" type="ORF">HO133_009281</name>
</gene>
<dbReference type="Proteomes" id="UP000593566">
    <property type="component" value="Unassembled WGS sequence"/>
</dbReference>
<accession>A0A8H6FFH1</accession>
<sequence>MDDSVSPNSSGDSTPSYDNGCHGSPERGYPIATTIAELSQHFDQHTLTPRRPSVCVEGSIPHARELNPPHRLPNSFSDRVCRRRQSLNRLQCSSDHLSRISALVEEMVQTGQPLYEPTHPAALLDDSTSPSLSPEVIPPMASYFNISASRPSSSSSANCDPRLPQHSLRRSQSYKIEKDLRHSASREGIGKHMVKKKIRMRKSLKMLESGGKRSYSTPSYAKTIDRAVHVKIYPRPRDLAESRGVLRVLQQYGDVVMYKNLKWWQHEPDHPAPNTAFAVYQNTDSAQSIINASPLRFESGRADFSSSVSQFMPSTPPSAEAKEDSGPTPQEESNHAQEEFDEVNTARQRPNDASGRGTTFTGLSGTVRWGAMRSFPSTDEAATRPSLSQPPKTFTPNPTPLKASSADLPNPPSGIQPTTASSYTPREFHLIIERSIMNHHLYIQRQHYYAGFTLDLKGAMGDDLEGRVPVAGMADCQLGKPEVPLRIRMKQREKNDNMGWTSLGSLWKEGERAREREREGKPAEDVGVDDGVREFAPLT</sequence>
<keyword evidence="3" id="KW-1185">Reference proteome</keyword>
<feature type="compositionally biased region" description="Low complexity" evidence="1">
    <location>
        <begin position="148"/>
        <end position="157"/>
    </location>
</feature>
<feature type="compositionally biased region" description="Basic and acidic residues" evidence="1">
    <location>
        <begin position="509"/>
        <end position="524"/>
    </location>
</feature>
<organism evidence="2 3">
    <name type="scientific">Letharia lupina</name>
    <dbReference type="NCBI Taxonomy" id="560253"/>
    <lineage>
        <taxon>Eukaryota</taxon>
        <taxon>Fungi</taxon>
        <taxon>Dikarya</taxon>
        <taxon>Ascomycota</taxon>
        <taxon>Pezizomycotina</taxon>
        <taxon>Lecanoromycetes</taxon>
        <taxon>OSLEUM clade</taxon>
        <taxon>Lecanoromycetidae</taxon>
        <taxon>Lecanorales</taxon>
        <taxon>Lecanorineae</taxon>
        <taxon>Parmeliaceae</taxon>
        <taxon>Letharia</taxon>
    </lineage>
</organism>
<proteinExistence type="predicted"/>
<dbReference type="AlphaFoldDB" id="A0A8H6FFH1"/>
<comment type="caution">
    <text evidence="2">The sequence shown here is derived from an EMBL/GenBank/DDBJ whole genome shotgun (WGS) entry which is preliminary data.</text>
</comment>
<protein>
    <submittedName>
        <fullName evidence="2">Uncharacterized protein</fullName>
    </submittedName>
</protein>
<reference evidence="2 3" key="1">
    <citation type="journal article" date="2020" name="Genomics">
        <title>Complete, high-quality genomes from long-read metagenomic sequencing of two wolf lichen thalli reveals enigmatic genome architecture.</title>
        <authorList>
            <person name="McKenzie S.K."/>
            <person name="Walston R.F."/>
            <person name="Allen J.L."/>
        </authorList>
    </citation>
    <scope>NUCLEOTIDE SEQUENCE [LARGE SCALE GENOMIC DNA]</scope>
    <source>
        <strain evidence="2">WasteWater1</strain>
    </source>
</reference>
<feature type="compositionally biased region" description="Polar residues" evidence="1">
    <location>
        <begin position="1"/>
        <end position="17"/>
    </location>
</feature>
<name>A0A8H6FFH1_9LECA</name>